<accession>A0A6B2LX21</accession>
<protein>
    <submittedName>
        <fullName evidence="1">Uncharacterized protein</fullName>
    </submittedName>
</protein>
<reference evidence="1" key="1">
    <citation type="journal article" date="2020" name="J. Eukaryot. Microbiol.">
        <title>De novo Sequencing, Assembly and Annotation of the Transcriptome for the Free-Living Testate Amoeba Arcella intermedia.</title>
        <authorList>
            <person name="Ribeiro G.M."/>
            <person name="Porfirio-Sousa A.L."/>
            <person name="Maurer-Alcala X.X."/>
            <person name="Katz L.A."/>
            <person name="Lahr D.J.G."/>
        </authorList>
    </citation>
    <scope>NUCLEOTIDE SEQUENCE</scope>
</reference>
<dbReference type="EMBL" id="GIBP01012309">
    <property type="protein sequence ID" value="NDV41278.1"/>
    <property type="molecule type" value="Transcribed_RNA"/>
</dbReference>
<proteinExistence type="predicted"/>
<dbReference type="AlphaFoldDB" id="A0A6B2LX21"/>
<organism evidence="1">
    <name type="scientific">Arcella intermedia</name>
    <dbReference type="NCBI Taxonomy" id="1963864"/>
    <lineage>
        <taxon>Eukaryota</taxon>
        <taxon>Amoebozoa</taxon>
        <taxon>Tubulinea</taxon>
        <taxon>Elardia</taxon>
        <taxon>Arcellinida</taxon>
        <taxon>Sphaerothecina</taxon>
        <taxon>Arcellidae</taxon>
        <taxon>Arcella</taxon>
    </lineage>
</organism>
<name>A0A6B2LX21_9EUKA</name>
<evidence type="ECO:0000313" key="1">
    <source>
        <dbReference type="EMBL" id="NDV41278.1"/>
    </source>
</evidence>
<sequence>MLKLVNRDEDEVIIEYIYILCPISYIPSIKTLIEE</sequence>